<keyword evidence="1" id="KW-0472">Membrane</keyword>
<keyword evidence="1" id="KW-1133">Transmembrane helix</keyword>
<dbReference type="RefSeq" id="WP_115319095.1">
    <property type="nucleotide sequence ID" value="NZ_AP022561.1"/>
</dbReference>
<dbReference type="Proteomes" id="UP000467327">
    <property type="component" value="Chromosome"/>
</dbReference>
<dbReference type="KEGG" id="maic:MAIC_15610"/>
<gene>
    <name evidence="2" type="ORF">MAIC_15610</name>
</gene>
<keyword evidence="3" id="KW-1185">Reference proteome</keyword>
<dbReference type="AlphaFoldDB" id="A0AAD1HM60"/>
<proteinExistence type="predicted"/>
<accession>A0AAD1HM60</accession>
<keyword evidence="1" id="KW-0812">Transmembrane</keyword>
<protein>
    <submittedName>
        <fullName evidence="2">Bacteriophage protein</fullName>
    </submittedName>
</protein>
<feature type="transmembrane region" description="Helical" evidence="1">
    <location>
        <begin position="47"/>
        <end position="70"/>
    </location>
</feature>
<evidence type="ECO:0000256" key="1">
    <source>
        <dbReference type="SAM" id="Phobius"/>
    </source>
</evidence>
<evidence type="ECO:0000313" key="3">
    <source>
        <dbReference type="Proteomes" id="UP000467327"/>
    </source>
</evidence>
<reference evidence="2 3" key="1">
    <citation type="journal article" date="2019" name="Emerg. Microbes Infect.">
        <title>Comprehensive subspecies identification of 175 nontuberculous mycobacteria species based on 7547 genomic profiles.</title>
        <authorList>
            <person name="Matsumoto Y."/>
            <person name="Kinjo T."/>
            <person name="Motooka D."/>
            <person name="Nabeya D."/>
            <person name="Jung N."/>
            <person name="Uechi K."/>
            <person name="Horii T."/>
            <person name="Iida T."/>
            <person name="Fujita J."/>
            <person name="Nakamura S."/>
        </authorList>
    </citation>
    <scope>NUCLEOTIDE SEQUENCE [LARGE SCALE GENOMIC DNA]</scope>
    <source>
        <strain evidence="2 3">JCM 6376</strain>
    </source>
</reference>
<organism evidence="2 3">
    <name type="scientific">Mycolicibacterium aichiense</name>
    <dbReference type="NCBI Taxonomy" id="1799"/>
    <lineage>
        <taxon>Bacteria</taxon>
        <taxon>Bacillati</taxon>
        <taxon>Actinomycetota</taxon>
        <taxon>Actinomycetes</taxon>
        <taxon>Mycobacteriales</taxon>
        <taxon>Mycobacteriaceae</taxon>
        <taxon>Mycolicibacterium</taxon>
    </lineage>
</organism>
<name>A0AAD1HM60_9MYCO</name>
<sequence length="226" mass="23381">MTEPSDPTELAGLAAMHTEAAQAWSSAGDYPETGSWADPERRLTPRLITTLAVAASLALVAAAGTAVWVLRNDRAQTSNVDAPAPPVSNVAGPAPAAIPAPPSALPPPPTPAVVMLSTRGGDVWVGTQSKKTVCQITAGRVGCLVKFVIDTPMMYGAPANGVNVTTTGDFEWGIGDIGQQPFKTLSYGTIYKAFGWTITPTSDGTTFLNDATSHGMTVSIEGVQPF</sequence>
<dbReference type="EMBL" id="AP022561">
    <property type="protein sequence ID" value="BBX06758.1"/>
    <property type="molecule type" value="Genomic_DNA"/>
</dbReference>
<evidence type="ECO:0000313" key="2">
    <source>
        <dbReference type="EMBL" id="BBX06758.1"/>
    </source>
</evidence>